<dbReference type="EMBL" id="JBANMG010000003">
    <property type="protein sequence ID" value="KAK6955620.1"/>
    <property type="molecule type" value="Genomic_DNA"/>
</dbReference>
<feature type="compositionally biased region" description="Polar residues" evidence="1">
    <location>
        <begin position="1"/>
        <end position="24"/>
    </location>
</feature>
<feature type="transmembrane region" description="Helical" evidence="2">
    <location>
        <begin position="58"/>
        <end position="82"/>
    </location>
</feature>
<dbReference type="InterPro" id="IPR053008">
    <property type="entry name" value="Phomopsin_biosynth_assoc"/>
</dbReference>
<evidence type="ECO:0000313" key="3">
    <source>
        <dbReference type="EMBL" id="KAK6955620.1"/>
    </source>
</evidence>
<reference evidence="3 4" key="1">
    <citation type="journal article" date="2024" name="Front Chem Biol">
        <title>Unveiling the potential of Daldinia eschscholtzii MFLUCC 19-0629 through bioactivity and bioinformatics studies for enhanced sustainable agriculture production.</title>
        <authorList>
            <person name="Brooks S."/>
            <person name="Weaver J.A."/>
            <person name="Klomchit A."/>
            <person name="Alharthi S.A."/>
            <person name="Onlamun T."/>
            <person name="Nurani R."/>
            <person name="Vong T.K."/>
            <person name="Alberti F."/>
            <person name="Greco C."/>
        </authorList>
    </citation>
    <scope>NUCLEOTIDE SEQUENCE [LARGE SCALE GENOMIC DNA]</scope>
    <source>
        <strain evidence="3">MFLUCC 19-0629</strain>
    </source>
</reference>
<dbReference type="AlphaFoldDB" id="A0AAX6MSI3"/>
<evidence type="ECO:0000256" key="2">
    <source>
        <dbReference type="SAM" id="Phobius"/>
    </source>
</evidence>
<name>A0AAX6MSI3_9PEZI</name>
<dbReference type="PANTHER" id="PTHR35896:SF3">
    <property type="entry name" value="MAJOR FACILITATOR SUPERFAMILY TRANSPORTER"/>
    <property type="match status" value="1"/>
</dbReference>
<keyword evidence="2" id="KW-0812">Transmembrane</keyword>
<protein>
    <submittedName>
        <fullName evidence="3">Uncharacterized protein</fullName>
    </submittedName>
</protein>
<sequence length="271" mass="31269">MASTTNKPSGVPERTQSVPQIQNKEQYESLLGETDTQSLDREDLRTYSKRRRPWRSPFFYIPTILSIFLGLALLAVCSANAVRLDSILNQIQEKVASIETASALIPTTQVKTSRPTGEEFGHCGHSIKEAESLGCVFDPMSWAWQRPECYNAELINDFLGIFDWHFFPNNQTRPEEELSRETWVNGQYNGAWGPWAWHMYHCSYSWRKFDAAFHAQKPLDDDILDPLHTEHCSVEIILRDTDPTLHEPCLVDPEACKITQMWMKFNKCGYY</sequence>
<dbReference type="Proteomes" id="UP001369815">
    <property type="component" value="Unassembled WGS sequence"/>
</dbReference>
<comment type="caution">
    <text evidence="3">The sequence shown here is derived from an EMBL/GenBank/DDBJ whole genome shotgun (WGS) entry which is preliminary data.</text>
</comment>
<gene>
    <name evidence="3" type="ORF">Daesc_003262</name>
</gene>
<keyword evidence="4" id="KW-1185">Reference proteome</keyword>
<keyword evidence="2" id="KW-0472">Membrane</keyword>
<proteinExistence type="predicted"/>
<keyword evidence="2" id="KW-1133">Transmembrane helix</keyword>
<dbReference type="PANTHER" id="PTHR35896">
    <property type="entry name" value="IG-LIKE DOMAIN-CONTAINING PROTEIN"/>
    <property type="match status" value="1"/>
</dbReference>
<accession>A0AAX6MSI3</accession>
<feature type="region of interest" description="Disordered" evidence="1">
    <location>
        <begin position="1"/>
        <end position="35"/>
    </location>
</feature>
<organism evidence="3 4">
    <name type="scientific">Daldinia eschscholtzii</name>
    <dbReference type="NCBI Taxonomy" id="292717"/>
    <lineage>
        <taxon>Eukaryota</taxon>
        <taxon>Fungi</taxon>
        <taxon>Dikarya</taxon>
        <taxon>Ascomycota</taxon>
        <taxon>Pezizomycotina</taxon>
        <taxon>Sordariomycetes</taxon>
        <taxon>Xylariomycetidae</taxon>
        <taxon>Xylariales</taxon>
        <taxon>Hypoxylaceae</taxon>
        <taxon>Daldinia</taxon>
    </lineage>
</organism>
<evidence type="ECO:0000256" key="1">
    <source>
        <dbReference type="SAM" id="MobiDB-lite"/>
    </source>
</evidence>
<evidence type="ECO:0000313" key="4">
    <source>
        <dbReference type="Proteomes" id="UP001369815"/>
    </source>
</evidence>